<dbReference type="PANTHER" id="PTHR46331">
    <property type="entry name" value="VALACYCLOVIR HYDROLASE"/>
    <property type="match status" value="1"/>
</dbReference>
<dbReference type="InterPro" id="IPR029058">
    <property type="entry name" value="AB_hydrolase_fold"/>
</dbReference>
<dbReference type="Pfam" id="PF00561">
    <property type="entry name" value="Abhydrolase_1"/>
    <property type="match status" value="2"/>
</dbReference>
<reference evidence="2" key="1">
    <citation type="submission" date="2022-03" db="EMBL/GenBank/DDBJ databases">
        <authorList>
            <person name="Sayadi A."/>
        </authorList>
    </citation>
    <scope>NUCLEOTIDE SEQUENCE</scope>
</reference>
<proteinExistence type="predicted"/>
<evidence type="ECO:0000259" key="1">
    <source>
        <dbReference type="Pfam" id="PF00561"/>
    </source>
</evidence>
<protein>
    <recommendedName>
        <fullName evidence="1">AB hydrolase-1 domain-containing protein</fullName>
    </recommendedName>
</protein>
<dbReference type="Proteomes" id="UP001152888">
    <property type="component" value="Unassembled WGS sequence"/>
</dbReference>
<dbReference type="OrthoDB" id="19657at2759"/>
<accession>A0A9P0LVF5</accession>
<evidence type="ECO:0000313" key="2">
    <source>
        <dbReference type="EMBL" id="CAH2002068.1"/>
    </source>
</evidence>
<dbReference type="AlphaFoldDB" id="A0A9P0LVF5"/>
<gene>
    <name evidence="2" type="ORF">ACAOBT_LOCUS26583</name>
</gene>
<organism evidence="2 3">
    <name type="scientific">Acanthoscelides obtectus</name>
    <name type="common">Bean weevil</name>
    <name type="synonym">Bruchus obtectus</name>
    <dbReference type="NCBI Taxonomy" id="200917"/>
    <lineage>
        <taxon>Eukaryota</taxon>
        <taxon>Metazoa</taxon>
        <taxon>Ecdysozoa</taxon>
        <taxon>Arthropoda</taxon>
        <taxon>Hexapoda</taxon>
        <taxon>Insecta</taxon>
        <taxon>Pterygota</taxon>
        <taxon>Neoptera</taxon>
        <taxon>Endopterygota</taxon>
        <taxon>Coleoptera</taxon>
        <taxon>Polyphaga</taxon>
        <taxon>Cucujiformia</taxon>
        <taxon>Chrysomeloidea</taxon>
        <taxon>Chrysomelidae</taxon>
        <taxon>Bruchinae</taxon>
        <taxon>Bruchini</taxon>
        <taxon>Acanthoscelides</taxon>
    </lineage>
</organism>
<evidence type="ECO:0000313" key="3">
    <source>
        <dbReference type="Proteomes" id="UP001152888"/>
    </source>
</evidence>
<dbReference type="PANTHER" id="PTHR46331:SF2">
    <property type="entry name" value="VALACYCLOVIR HYDROLASE"/>
    <property type="match status" value="1"/>
</dbReference>
<keyword evidence="3" id="KW-1185">Reference proteome</keyword>
<dbReference type="Gene3D" id="3.40.50.1820">
    <property type="entry name" value="alpha/beta hydrolase"/>
    <property type="match status" value="1"/>
</dbReference>
<name>A0A9P0LVF5_ACAOB</name>
<comment type="caution">
    <text evidence="2">The sequence shown here is derived from an EMBL/GenBank/DDBJ whole genome shotgun (WGS) entry which is preliminary data.</text>
</comment>
<dbReference type="SUPFAM" id="SSF53474">
    <property type="entry name" value="alpha/beta-Hydrolases"/>
    <property type="match status" value="1"/>
</dbReference>
<feature type="domain" description="AB hydrolase-1" evidence="1">
    <location>
        <begin position="144"/>
        <end position="236"/>
    </location>
</feature>
<dbReference type="EMBL" id="CAKOFQ010007479">
    <property type="protein sequence ID" value="CAH2002068.1"/>
    <property type="molecule type" value="Genomic_DNA"/>
</dbReference>
<dbReference type="GO" id="GO:0017171">
    <property type="term" value="F:serine hydrolase activity"/>
    <property type="evidence" value="ECO:0007669"/>
    <property type="project" value="TreeGrafter"/>
</dbReference>
<dbReference type="InterPro" id="IPR000073">
    <property type="entry name" value="AB_hydrolase_1"/>
</dbReference>
<sequence length="255" mass="29298">MERKVMVKGQNINVVKAGDGPHKLICCPGALGTIWTDFKPQIEGLDRNIFTVIVWDPPGYGKSRPPERIFDFTMYESDADATHDLMQALEYDKYSVLGWSDGGHSGMITAAKYPDHVEKLVVWATNAFITEQEKEVFRKMIDISAWSEQMKAPFIEVYTEEIFQDMWRKWCNNLIEVEKNGGNICTHLLPHIKCPTFILHGDKDPMILPEHASHLASKIKISKVLRFPEGKHNLHLKYSDEFNGLVTEFLLQEYK</sequence>
<feature type="domain" description="AB hydrolase-1" evidence="1">
    <location>
        <begin position="24"/>
        <end position="137"/>
    </location>
</feature>